<dbReference type="EMBL" id="JASVWF010000009">
    <property type="protein sequence ID" value="MDL5160010.1"/>
    <property type="molecule type" value="Genomic_DNA"/>
</dbReference>
<evidence type="ECO:0000313" key="3">
    <source>
        <dbReference type="Proteomes" id="UP001231924"/>
    </source>
</evidence>
<proteinExistence type="predicted"/>
<keyword evidence="3" id="KW-1185">Reference proteome</keyword>
<dbReference type="Proteomes" id="UP001231924">
    <property type="component" value="Unassembled WGS sequence"/>
</dbReference>
<protein>
    <submittedName>
        <fullName evidence="2">Uncharacterized protein</fullName>
    </submittedName>
</protein>
<feature type="transmembrane region" description="Helical" evidence="1">
    <location>
        <begin position="523"/>
        <end position="545"/>
    </location>
</feature>
<feature type="transmembrane region" description="Helical" evidence="1">
    <location>
        <begin position="489"/>
        <end position="511"/>
    </location>
</feature>
<accession>A0ABT7MH80</accession>
<name>A0ABT7MH80_9PSEU</name>
<keyword evidence="1" id="KW-0472">Membrane</keyword>
<reference evidence="2 3" key="1">
    <citation type="submission" date="2023-06" db="EMBL/GenBank/DDBJ databases">
        <title>Actinomycetospora Odt1-22.</title>
        <authorList>
            <person name="Supong K."/>
        </authorList>
    </citation>
    <scope>NUCLEOTIDE SEQUENCE [LARGE SCALE GENOMIC DNA]</scope>
    <source>
        <strain evidence="2 3">Odt1-22</strain>
    </source>
</reference>
<keyword evidence="1" id="KW-0812">Transmembrane</keyword>
<evidence type="ECO:0000313" key="2">
    <source>
        <dbReference type="EMBL" id="MDL5160010.1"/>
    </source>
</evidence>
<gene>
    <name evidence="2" type="ORF">QRT03_28855</name>
</gene>
<feature type="transmembrane region" description="Helical" evidence="1">
    <location>
        <begin position="264"/>
        <end position="281"/>
    </location>
</feature>
<comment type="caution">
    <text evidence="2">The sequence shown here is derived from an EMBL/GenBank/DDBJ whole genome shotgun (WGS) entry which is preliminary data.</text>
</comment>
<feature type="transmembrane region" description="Helical" evidence="1">
    <location>
        <begin position="162"/>
        <end position="182"/>
    </location>
</feature>
<feature type="transmembrane region" description="Helical" evidence="1">
    <location>
        <begin position="293"/>
        <end position="313"/>
    </location>
</feature>
<feature type="transmembrane region" description="Helical" evidence="1">
    <location>
        <begin position="212"/>
        <end position="234"/>
    </location>
</feature>
<sequence>MTSESVSYGRSIDLTTLPARGRRGTELRDRAGRSLRHGLRTASGDLRDAVLAVPRAVAIPVAVGLSAALATVLGLALRIGLVTLPGLGGGLIGAGDNGDAFRLFCTAGLTPDTPSRFSLWRGVVVTSFTTGAEPCTAAPSSSSFLLGLVVPGDAGVWSLTSYAWLLAGIAALAVGIGAATLATVRPWRAALVVLPLVGLLAVSWWSRFLVSLYAEPTALVAVAVLLVGLLVVAGTRPDHRVQRLVALALVGLGGLAGATAKPGFVPIGLVAAAAAAVIVVRSRRREGGLRGRVWRLAGPLVAVALLAGAAHPVSAAVEGQDRSYAAVNAHNLLFTAVMPEVGPDVVVPAVGLPQSAAAHSGEGFYVAGGLGIPGWATAVGDRPDEARSVARSLLLAHPDAFATMVGRGLTATMRPQLTYLPSEPRGTAPEHFEGRTVYPEAGPQTTLLVGWLDEIALGWLPLALVVAALGAAAATLLPRARRGDPLVVGLVRVAGGAALLGLGIVTLAVAGDGYYELSKHVWLGSYLFLTAGVTGLAAVVAGATARFRRRV</sequence>
<evidence type="ECO:0000256" key="1">
    <source>
        <dbReference type="SAM" id="Phobius"/>
    </source>
</evidence>
<feature type="transmembrane region" description="Helical" evidence="1">
    <location>
        <begin position="241"/>
        <end position="258"/>
    </location>
</feature>
<feature type="transmembrane region" description="Helical" evidence="1">
    <location>
        <begin position="56"/>
        <end position="77"/>
    </location>
</feature>
<organism evidence="2 3">
    <name type="scientific">Actinomycetospora termitidis</name>
    <dbReference type="NCBI Taxonomy" id="3053470"/>
    <lineage>
        <taxon>Bacteria</taxon>
        <taxon>Bacillati</taxon>
        <taxon>Actinomycetota</taxon>
        <taxon>Actinomycetes</taxon>
        <taxon>Pseudonocardiales</taxon>
        <taxon>Pseudonocardiaceae</taxon>
        <taxon>Actinomycetospora</taxon>
    </lineage>
</organism>
<feature type="transmembrane region" description="Helical" evidence="1">
    <location>
        <begin position="189"/>
        <end position="206"/>
    </location>
</feature>
<keyword evidence="1" id="KW-1133">Transmembrane helix</keyword>
<dbReference type="RefSeq" id="WP_286056617.1">
    <property type="nucleotide sequence ID" value="NZ_JASVWF010000009.1"/>
</dbReference>
<feature type="transmembrane region" description="Helical" evidence="1">
    <location>
        <begin position="456"/>
        <end position="477"/>
    </location>
</feature>